<dbReference type="GO" id="GO:0045259">
    <property type="term" value="C:proton-transporting ATP synthase complex"/>
    <property type="evidence" value="ECO:0007669"/>
    <property type="project" value="UniProtKB-UniRule"/>
</dbReference>
<accession>A0A4Y7Q0Q8</accession>
<dbReference type="STRING" id="50990.A0A4Y7Q0Q8"/>
<dbReference type="GO" id="GO:0015986">
    <property type="term" value="P:proton motive force-driven ATP synthesis"/>
    <property type="evidence" value="ECO:0007669"/>
    <property type="project" value="InterPro"/>
</dbReference>
<keyword evidence="6 11" id="KW-0999">Mitochondrion inner membrane</keyword>
<keyword evidence="3 11" id="KW-0813">Transport</keyword>
<evidence type="ECO:0000256" key="1">
    <source>
        <dbReference type="ARBA" id="ARBA00004273"/>
    </source>
</evidence>
<evidence type="ECO:0000256" key="6">
    <source>
        <dbReference type="ARBA" id="ARBA00022792"/>
    </source>
</evidence>
<keyword evidence="9" id="KW-0472">Membrane</keyword>
<dbReference type="AlphaFoldDB" id="A0A4Y7Q0Q8"/>
<proteinExistence type="inferred from homology"/>
<dbReference type="VEuPathDB" id="FungiDB:BD410DRAFT_790225"/>
<evidence type="ECO:0000256" key="7">
    <source>
        <dbReference type="ARBA" id="ARBA00023065"/>
    </source>
</evidence>
<evidence type="ECO:0000313" key="12">
    <source>
        <dbReference type="EMBL" id="TDL20886.1"/>
    </source>
</evidence>
<evidence type="ECO:0000256" key="5">
    <source>
        <dbReference type="ARBA" id="ARBA00022781"/>
    </source>
</evidence>
<protein>
    <recommendedName>
        <fullName evidence="11">ATP synthase F(0) complex subunit e, mitochondrial</fullName>
    </recommendedName>
</protein>
<organism evidence="12 13">
    <name type="scientific">Rickenella mellea</name>
    <dbReference type="NCBI Taxonomy" id="50990"/>
    <lineage>
        <taxon>Eukaryota</taxon>
        <taxon>Fungi</taxon>
        <taxon>Dikarya</taxon>
        <taxon>Basidiomycota</taxon>
        <taxon>Agaricomycotina</taxon>
        <taxon>Agaricomycetes</taxon>
        <taxon>Hymenochaetales</taxon>
        <taxon>Rickenellaceae</taxon>
        <taxon>Rickenella</taxon>
    </lineage>
</organism>
<dbReference type="GO" id="GO:0005743">
    <property type="term" value="C:mitochondrial inner membrane"/>
    <property type="evidence" value="ECO:0007669"/>
    <property type="project" value="UniProtKB-SubCell"/>
</dbReference>
<comment type="subcellular location">
    <subcellularLocation>
        <location evidence="1 11">Mitochondrion inner membrane</location>
    </subcellularLocation>
</comment>
<keyword evidence="8 11" id="KW-0496">Mitochondrion</keyword>
<keyword evidence="13" id="KW-1185">Reference proteome</keyword>
<keyword evidence="5 11" id="KW-0375">Hydrogen ion transport</keyword>
<dbReference type="Proteomes" id="UP000294933">
    <property type="component" value="Unassembled WGS sequence"/>
</dbReference>
<evidence type="ECO:0000256" key="11">
    <source>
        <dbReference type="RuleBase" id="RU367005"/>
    </source>
</evidence>
<evidence type="ECO:0000256" key="4">
    <source>
        <dbReference type="ARBA" id="ARBA00022547"/>
    </source>
</evidence>
<keyword evidence="4 11" id="KW-0138">CF(0)</keyword>
<name>A0A4Y7Q0Q8_9AGAM</name>
<comment type="similarity">
    <text evidence="2 11">Belongs to the ATPase e subunit family.</text>
</comment>
<dbReference type="InterPro" id="IPR008386">
    <property type="entry name" value="ATP_synth_F0_esu_mt"/>
</dbReference>
<dbReference type="OrthoDB" id="2125027at2759"/>
<evidence type="ECO:0000256" key="3">
    <source>
        <dbReference type="ARBA" id="ARBA00022448"/>
    </source>
</evidence>
<evidence type="ECO:0000256" key="2">
    <source>
        <dbReference type="ARBA" id="ARBA00007333"/>
    </source>
</evidence>
<keyword evidence="7 11" id="KW-0406">Ion transport</keyword>
<evidence type="ECO:0000256" key="9">
    <source>
        <dbReference type="ARBA" id="ARBA00023136"/>
    </source>
</evidence>
<gene>
    <name evidence="12" type="ORF">BD410DRAFT_790225</name>
</gene>
<sequence length="89" mass="10236">MVSGTVNAVRYTALFTGVFYGIVHRRTLQKAKDEETTHHAVHQREELIKRAKDAWKRQQEGAKDGVITDPEDPKFDLEKLIAKWEADSK</sequence>
<dbReference type="Pfam" id="PF05680">
    <property type="entry name" value="ATP-synt_E"/>
    <property type="match status" value="1"/>
</dbReference>
<comment type="subunit">
    <text evidence="11">F-type ATPases have 2 components, CF(1) - the catalytic core - and CF(0) - the membrane proton channel. CF(1) and CF(0) have multiple subunits.</text>
</comment>
<evidence type="ECO:0000256" key="8">
    <source>
        <dbReference type="ARBA" id="ARBA00023128"/>
    </source>
</evidence>
<comment type="function">
    <text evidence="11">Subunit e, of the mitochondrial membrane ATP synthase complex (F(1)F(0) ATP synthase or Complex V) that produces ATP from ADP in the presence of a proton gradient across the membrane which is generated by electron transport complexes of the respiratory chain. ATP synthase complex consist of a soluble F(1) head domain - the catalytic core - and a membrane F(1) domain - the membrane proton channel. These two domains are linked by a central stalk rotating inside the F(1) region and a stationary peripheral stalk. During catalysis, ATP synthesis in the catalytic domain of F(1) is coupled via a rotary mechanism of the central stalk subunits to proton translocation. In vivo, can only synthesize ATP although its ATP hydrolase activity can be activated artificially in vitro. Part of the complex F(0) domain.</text>
</comment>
<evidence type="ECO:0000313" key="13">
    <source>
        <dbReference type="Proteomes" id="UP000294933"/>
    </source>
</evidence>
<keyword evidence="10 11" id="KW-0066">ATP synthesis</keyword>
<evidence type="ECO:0000256" key="10">
    <source>
        <dbReference type="ARBA" id="ARBA00023310"/>
    </source>
</evidence>
<dbReference type="GO" id="GO:0015078">
    <property type="term" value="F:proton transmembrane transporter activity"/>
    <property type="evidence" value="ECO:0007669"/>
    <property type="project" value="InterPro"/>
</dbReference>
<reference evidence="12 13" key="1">
    <citation type="submission" date="2018-06" db="EMBL/GenBank/DDBJ databases">
        <title>A transcriptomic atlas of mushroom development highlights an independent origin of complex multicellularity.</title>
        <authorList>
            <consortium name="DOE Joint Genome Institute"/>
            <person name="Krizsan K."/>
            <person name="Almasi E."/>
            <person name="Merenyi Z."/>
            <person name="Sahu N."/>
            <person name="Viragh M."/>
            <person name="Koszo T."/>
            <person name="Mondo S."/>
            <person name="Kiss B."/>
            <person name="Balint B."/>
            <person name="Kues U."/>
            <person name="Barry K."/>
            <person name="Hegedus J.C."/>
            <person name="Henrissat B."/>
            <person name="Johnson J."/>
            <person name="Lipzen A."/>
            <person name="Ohm R."/>
            <person name="Nagy I."/>
            <person name="Pangilinan J."/>
            <person name="Yan J."/>
            <person name="Xiong Y."/>
            <person name="Grigoriev I.V."/>
            <person name="Hibbett D.S."/>
            <person name="Nagy L.G."/>
        </authorList>
    </citation>
    <scope>NUCLEOTIDE SEQUENCE [LARGE SCALE GENOMIC DNA]</scope>
    <source>
        <strain evidence="12 13">SZMC22713</strain>
    </source>
</reference>
<dbReference type="EMBL" id="ML170184">
    <property type="protein sequence ID" value="TDL20886.1"/>
    <property type="molecule type" value="Genomic_DNA"/>
</dbReference>